<feature type="compositionally biased region" description="Polar residues" evidence="6">
    <location>
        <begin position="180"/>
        <end position="192"/>
    </location>
</feature>
<evidence type="ECO:0000313" key="7">
    <source>
        <dbReference type="EMBL" id="KAE8671439.1"/>
    </source>
</evidence>
<evidence type="ECO:0000256" key="2">
    <source>
        <dbReference type="ARBA" id="ARBA00004286"/>
    </source>
</evidence>
<dbReference type="GO" id="GO:0003691">
    <property type="term" value="F:double-stranded telomeric DNA binding"/>
    <property type="evidence" value="ECO:0007669"/>
    <property type="project" value="InterPro"/>
</dbReference>
<evidence type="ECO:0000256" key="6">
    <source>
        <dbReference type="SAM" id="MobiDB-lite"/>
    </source>
</evidence>
<evidence type="ECO:0000256" key="1">
    <source>
        <dbReference type="ARBA" id="ARBA00004123"/>
    </source>
</evidence>
<keyword evidence="3" id="KW-0158">Chromosome</keyword>
<comment type="subcellular location">
    <subcellularLocation>
        <location evidence="2">Chromosome</location>
    </subcellularLocation>
    <subcellularLocation>
        <location evidence="1">Nucleus</location>
    </subcellularLocation>
</comment>
<keyword evidence="5" id="KW-0539">Nucleus</keyword>
<organism evidence="7 8">
    <name type="scientific">Hibiscus syriacus</name>
    <name type="common">Rose of Sharon</name>
    <dbReference type="NCBI Taxonomy" id="106335"/>
    <lineage>
        <taxon>Eukaryota</taxon>
        <taxon>Viridiplantae</taxon>
        <taxon>Streptophyta</taxon>
        <taxon>Embryophyta</taxon>
        <taxon>Tracheophyta</taxon>
        <taxon>Spermatophyta</taxon>
        <taxon>Magnoliopsida</taxon>
        <taxon>eudicotyledons</taxon>
        <taxon>Gunneridae</taxon>
        <taxon>Pentapetalae</taxon>
        <taxon>rosids</taxon>
        <taxon>malvids</taxon>
        <taxon>Malvales</taxon>
        <taxon>Malvaceae</taxon>
        <taxon>Malvoideae</taxon>
        <taxon>Hibiscus</taxon>
    </lineage>
</organism>
<feature type="region of interest" description="Disordered" evidence="6">
    <location>
        <begin position="108"/>
        <end position="132"/>
    </location>
</feature>
<feature type="region of interest" description="Disordered" evidence="6">
    <location>
        <begin position="253"/>
        <end position="278"/>
    </location>
</feature>
<evidence type="ECO:0000256" key="4">
    <source>
        <dbReference type="ARBA" id="ARBA00023125"/>
    </source>
</evidence>
<dbReference type="CDD" id="cd11660">
    <property type="entry name" value="SANT_TRF"/>
    <property type="match status" value="1"/>
</dbReference>
<sequence>METSELRQHQEESDHRLNIIENWVLIAERKERVLQEEKIAGDRVSDEHSMMLPDCMENKDNVNMGNQMETATNEELIPTFIRVAVAGGSSSGCREQNIVYRIVERDGKSKTEVDGGGRRSVESGSSQYGKGNWKLIQRDPELSPFLFARSNIDLKDNWRNLSGGPGGHGSREKSRPSKPKPTSASPQSSVVVKQTALPKPLIDDSSRSFAPSPNRYNELIIEAVSALKEPNGSDNRAIVCYIEVHNRYKIRKDETFGTKTPTPKQKGKRPKQLQNQSTQDQVHVESIFVFDTNACVRVPKISASILKALKSIMSNFLWGGGNGKKKIQWVKWAEVCKPKNEGGLRVRNLNFMNIALLEKWSWRFANERNSWRAVVNNYFKQDPFGSNFRSLCSFQVGNGKLCEFGDFHPSGWIWDVQVRRNLNDWEMEQWCNLMSTISLVSLSTESSDGLIWKGSGDGMFTVSSCVKKCVTGSEENWKEEEFKELMVFYVLFVKRGKLDQIELFLLARVRLASWFLAKYKDISIPKDSLISDPSIGDSHSSYKFLKSSIFPWCPPPIGFIKLNVDAATSSDWKKSGLGGILRDHLGAILGTFQES</sequence>
<dbReference type="InterPro" id="IPR044597">
    <property type="entry name" value="SMH1-6"/>
</dbReference>
<dbReference type="AlphaFoldDB" id="A0A6A2YAK1"/>
<dbReference type="Gene3D" id="1.10.246.220">
    <property type="match status" value="1"/>
</dbReference>
<feature type="compositionally biased region" description="Basic and acidic residues" evidence="6">
    <location>
        <begin position="108"/>
        <end position="121"/>
    </location>
</feature>
<reference evidence="7" key="1">
    <citation type="submission" date="2019-09" db="EMBL/GenBank/DDBJ databases">
        <title>Draft genome information of white flower Hibiscus syriacus.</title>
        <authorList>
            <person name="Kim Y.-M."/>
        </authorList>
    </citation>
    <scope>NUCLEOTIDE SEQUENCE [LARGE SCALE GENOMIC DNA]</scope>
    <source>
        <strain evidence="7">YM2019G1</strain>
    </source>
</reference>
<dbReference type="Proteomes" id="UP000436088">
    <property type="component" value="Unassembled WGS sequence"/>
</dbReference>
<dbReference type="PANTHER" id="PTHR46267">
    <property type="entry name" value="SINGLE MYB HISTONE 4"/>
    <property type="match status" value="1"/>
</dbReference>
<protein>
    <submittedName>
        <fullName evidence="7">Uncharacterized protein</fullName>
    </submittedName>
</protein>
<accession>A0A6A2YAK1</accession>
<dbReference type="GO" id="GO:0005694">
    <property type="term" value="C:chromosome"/>
    <property type="evidence" value="ECO:0007669"/>
    <property type="project" value="UniProtKB-SubCell"/>
</dbReference>
<evidence type="ECO:0000256" key="5">
    <source>
        <dbReference type="ARBA" id="ARBA00023242"/>
    </source>
</evidence>
<dbReference type="PANTHER" id="PTHR46267:SF15">
    <property type="entry name" value="WINGED HELIX-TURN-HELIX TRANSCRIPTION REPRESSOR DNA-BINDING PROTEIN-RELATED"/>
    <property type="match status" value="1"/>
</dbReference>
<dbReference type="Gene3D" id="1.10.10.10">
    <property type="entry name" value="Winged helix-like DNA-binding domain superfamily/Winged helix DNA-binding domain"/>
    <property type="match status" value="1"/>
</dbReference>
<dbReference type="EMBL" id="VEPZ02001469">
    <property type="protein sequence ID" value="KAE8671439.1"/>
    <property type="molecule type" value="Genomic_DNA"/>
</dbReference>
<feature type="region of interest" description="Disordered" evidence="6">
    <location>
        <begin position="157"/>
        <end position="209"/>
    </location>
</feature>
<keyword evidence="8" id="KW-1185">Reference proteome</keyword>
<proteinExistence type="predicted"/>
<dbReference type="InterPro" id="IPR036388">
    <property type="entry name" value="WH-like_DNA-bd_sf"/>
</dbReference>
<evidence type="ECO:0000313" key="8">
    <source>
        <dbReference type="Proteomes" id="UP000436088"/>
    </source>
</evidence>
<name>A0A6A2YAK1_HIBSY</name>
<gene>
    <name evidence="7" type="ORF">F3Y22_tig00111952pilonHSYRG00040</name>
</gene>
<comment type="caution">
    <text evidence="7">The sequence shown here is derived from an EMBL/GenBank/DDBJ whole genome shotgun (WGS) entry which is preliminary data.</text>
</comment>
<keyword evidence="4" id="KW-0238">DNA-binding</keyword>
<evidence type="ECO:0000256" key="3">
    <source>
        <dbReference type="ARBA" id="ARBA00022454"/>
    </source>
</evidence>
<dbReference type="GO" id="GO:0005634">
    <property type="term" value="C:nucleus"/>
    <property type="evidence" value="ECO:0007669"/>
    <property type="project" value="UniProtKB-SubCell"/>
</dbReference>